<sequence>MSDHLERRRFKRVPFDAPTELVQGEQRWPVNLLDISLKGILIESPEPWDADPEQLFDAVIHLNADAQVLMQVQLRHVDDQQLGFICQHIDLHSLEHLCRLIELNLADRTELEREFHELIEV</sequence>
<evidence type="ECO:0000259" key="2">
    <source>
        <dbReference type="Pfam" id="PF07238"/>
    </source>
</evidence>
<accession>A0AB39I0I5</accession>
<dbReference type="SUPFAM" id="SSF141371">
    <property type="entry name" value="PilZ domain-like"/>
    <property type="match status" value="1"/>
</dbReference>
<protein>
    <recommendedName>
        <fullName evidence="1">Cyclic diguanosine monophosphate-binding protein</fullName>
        <shortName evidence="1">c-di-GMP-binding protein</shortName>
    </recommendedName>
    <alternativeName>
        <fullName evidence="1">Pilz domain-containing protein</fullName>
    </alternativeName>
</protein>
<dbReference type="Pfam" id="PF07238">
    <property type="entry name" value="PilZ"/>
    <property type="match status" value="1"/>
</dbReference>
<dbReference type="InterPro" id="IPR009875">
    <property type="entry name" value="PilZ_domain"/>
</dbReference>
<evidence type="ECO:0000313" key="3">
    <source>
        <dbReference type="EMBL" id="XDK35706.1"/>
    </source>
</evidence>
<dbReference type="GO" id="GO:0035438">
    <property type="term" value="F:cyclic-di-GMP binding"/>
    <property type="evidence" value="ECO:0007669"/>
    <property type="project" value="InterPro"/>
</dbReference>
<reference evidence="3" key="1">
    <citation type="submission" date="2024-07" db="EMBL/GenBank/DDBJ databases">
        <title>Identification and characteristics of a novel species of coltsfoot's symbiotic bacteria.</title>
        <authorList>
            <person name="Juszczyk A."/>
            <person name="Jasielczuk I."/>
            <person name="Gurgul A."/>
            <person name="Rogala M."/>
            <person name="Kowalczyk A."/>
            <person name="Szmatola T."/>
            <person name="Kosecka-Strojek M."/>
            <person name="Arent Z."/>
            <person name="Latowski D."/>
        </authorList>
    </citation>
    <scope>NUCLEOTIDE SEQUENCE</scope>
    <source>
        <strain evidence="3">Hg7Tf</strain>
    </source>
</reference>
<dbReference type="Gene3D" id="2.40.10.220">
    <property type="entry name" value="predicted glycosyltransferase like domains"/>
    <property type="match status" value="1"/>
</dbReference>
<name>A0AB39I0I5_9PSED</name>
<comment type="function">
    <text evidence="1">Binds the second messenger bis-(3'-5') cyclic dimeric guanosine monophosphate (c-di-GMP). Can bind two c-di-GMP molecules per monomer. May play a role in bacterial second-messenger regulated processes. Binding to c-di-GMP induces a conformational change of the C- and N-termini resulting in the exposure of a highly negative surface on one side of the protein to a possible effector protein.</text>
</comment>
<evidence type="ECO:0000256" key="1">
    <source>
        <dbReference type="PIRNR" id="PIRNR028141"/>
    </source>
</evidence>
<organism evidence="3">
    <name type="scientific">Pseudomonas sp. Hg7Tf</name>
    <dbReference type="NCBI Taxonomy" id="3236988"/>
    <lineage>
        <taxon>Bacteria</taxon>
        <taxon>Pseudomonadati</taxon>
        <taxon>Pseudomonadota</taxon>
        <taxon>Gammaproteobacteria</taxon>
        <taxon>Pseudomonadales</taxon>
        <taxon>Pseudomonadaceae</taxon>
        <taxon>Pseudomonas</taxon>
    </lineage>
</organism>
<dbReference type="InterPro" id="IPR027021">
    <property type="entry name" value="C-di-GMP_BP_PA4608"/>
</dbReference>
<keyword evidence="1" id="KW-0973">c-di-GMP</keyword>
<dbReference type="EMBL" id="CP162607">
    <property type="protein sequence ID" value="XDK35706.1"/>
    <property type="molecule type" value="Genomic_DNA"/>
</dbReference>
<gene>
    <name evidence="3" type="ORF">AB4Y39_18625</name>
</gene>
<proteinExistence type="predicted"/>
<keyword evidence="1" id="KW-0547">Nucleotide-binding</keyword>
<dbReference type="AlphaFoldDB" id="A0AB39I0I5"/>
<feature type="domain" description="PilZ" evidence="2">
    <location>
        <begin position="6"/>
        <end position="102"/>
    </location>
</feature>
<comment type="subunit">
    <text evidence="1">Monomer in both c-di-GMP-bound and free forms.</text>
</comment>
<dbReference type="RefSeq" id="WP_280042856.1">
    <property type="nucleotide sequence ID" value="NZ_CP162607.1"/>
</dbReference>
<dbReference type="PIRSF" id="PIRSF028141">
    <property type="entry name" value="C-di-GMP_BP_PA4608"/>
    <property type="match status" value="1"/>
</dbReference>